<evidence type="ECO:0000256" key="1">
    <source>
        <dbReference type="SAM" id="MobiDB-lite"/>
    </source>
</evidence>
<proteinExistence type="predicted"/>
<dbReference type="AlphaFoldDB" id="A0A9P9ECN7"/>
<keyword evidence="2" id="KW-0812">Transmembrane</keyword>
<keyword evidence="5" id="KW-1185">Reference proteome</keyword>
<feature type="compositionally biased region" description="Low complexity" evidence="1">
    <location>
        <begin position="294"/>
        <end position="307"/>
    </location>
</feature>
<feature type="region of interest" description="Disordered" evidence="1">
    <location>
        <begin position="204"/>
        <end position="238"/>
    </location>
</feature>
<reference evidence="4" key="1">
    <citation type="journal article" date="2021" name="Nat. Commun.">
        <title>Genetic determinants of endophytism in the Arabidopsis root mycobiome.</title>
        <authorList>
            <person name="Mesny F."/>
            <person name="Miyauchi S."/>
            <person name="Thiergart T."/>
            <person name="Pickel B."/>
            <person name="Atanasova L."/>
            <person name="Karlsson M."/>
            <person name="Huettel B."/>
            <person name="Barry K.W."/>
            <person name="Haridas S."/>
            <person name="Chen C."/>
            <person name="Bauer D."/>
            <person name="Andreopoulos W."/>
            <person name="Pangilinan J."/>
            <person name="LaButti K."/>
            <person name="Riley R."/>
            <person name="Lipzen A."/>
            <person name="Clum A."/>
            <person name="Drula E."/>
            <person name="Henrissat B."/>
            <person name="Kohler A."/>
            <person name="Grigoriev I.V."/>
            <person name="Martin F.M."/>
            <person name="Hacquard S."/>
        </authorList>
    </citation>
    <scope>NUCLEOTIDE SEQUENCE</scope>
    <source>
        <strain evidence="4">MPI-CAGE-AT-0147</strain>
    </source>
</reference>
<feature type="region of interest" description="Disordered" evidence="1">
    <location>
        <begin position="273"/>
        <end position="388"/>
    </location>
</feature>
<feature type="compositionally biased region" description="Polar residues" evidence="1">
    <location>
        <begin position="329"/>
        <end position="347"/>
    </location>
</feature>
<organism evidence="4 5">
    <name type="scientific">Dactylonectria macrodidyma</name>
    <dbReference type="NCBI Taxonomy" id="307937"/>
    <lineage>
        <taxon>Eukaryota</taxon>
        <taxon>Fungi</taxon>
        <taxon>Dikarya</taxon>
        <taxon>Ascomycota</taxon>
        <taxon>Pezizomycotina</taxon>
        <taxon>Sordariomycetes</taxon>
        <taxon>Hypocreomycetidae</taxon>
        <taxon>Hypocreales</taxon>
        <taxon>Nectriaceae</taxon>
        <taxon>Dactylonectria</taxon>
    </lineage>
</organism>
<protein>
    <submittedName>
        <fullName evidence="4">Uncharacterized protein</fullName>
    </submittedName>
</protein>
<keyword evidence="3" id="KW-0732">Signal</keyword>
<feature type="transmembrane region" description="Helical" evidence="2">
    <location>
        <begin position="241"/>
        <end position="266"/>
    </location>
</feature>
<feature type="signal peptide" evidence="3">
    <location>
        <begin position="1"/>
        <end position="22"/>
    </location>
</feature>
<name>A0A9P9ECN7_9HYPO</name>
<evidence type="ECO:0000256" key="3">
    <source>
        <dbReference type="SAM" id="SignalP"/>
    </source>
</evidence>
<evidence type="ECO:0000313" key="5">
    <source>
        <dbReference type="Proteomes" id="UP000738349"/>
    </source>
</evidence>
<feature type="chain" id="PRO_5040146986" evidence="3">
    <location>
        <begin position="23"/>
        <end position="388"/>
    </location>
</feature>
<evidence type="ECO:0000313" key="4">
    <source>
        <dbReference type="EMBL" id="KAH7134126.1"/>
    </source>
</evidence>
<accession>A0A9P9ECN7</accession>
<keyword evidence="2" id="KW-0472">Membrane</keyword>
<comment type="caution">
    <text evidence="4">The sequence shown here is derived from an EMBL/GenBank/DDBJ whole genome shotgun (WGS) entry which is preliminary data.</text>
</comment>
<sequence length="388" mass="41797">MYWAPLAAEAVLLGALLPSVNAAAAPRYEEAREEHVRRFPEPTQDVSGLADKLKSLQGRDVRPRQVQTSDSITYTITMAPDETCGYLSASAGVGITCDNGQNCAWEVKEVDVILCGTQIKDRCFESSVALNSELCNDVCQSNEFNLLCTESDAPYCRTYIYPSGVWDYRCASTPVTAPQSVDFTYDGQDDPGFITTILAETSSIPDSSTVSTESSTTSSEVATSTTAPPEPTHENKKKTPIGAIVGGVIGGVAVIAFIVFGIIFFLRRKKSKTPPAAPAQQQPPANYVPGPTDQYQQQMQQQQQMQMAMGTDQKPVMPTSPVPSDWRHSTMSGPSTAVSPISQQGWTPQPFPNNNTSPAPAPAYEAPGHEAREPTPVYEMGDDSGAKK</sequence>
<evidence type="ECO:0000256" key="2">
    <source>
        <dbReference type="SAM" id="Phobius"/>
    </source>
</evidence>
<gene>
    <name evidence="4" type="ORF">EDB81DRAFT_886932</name>
</gene>
<dbReference type="EMBL" id="JAGMUV010000014">
    <property type="protein sequence ID" value="KAH7134126.1"/>
    <property type="molecule type" value="Genomic_DNA"/>
</dbReference>
<keyword evidence="2" id="KW-1133">Transmembrane helix</keyword>
<feature type="compositionally biased region" description="Low complexity" evidence="1">
    <location>
        <begin position="207"/>
        <end position="227"/>
    </location>
</feature>
<dbReference type="OrthoDB" id="5347452at2759"/>
<dbReference type="Proteomes" id="UP000738349">
    <property type="component" value="Unassembled WGS sequence"/>
</dbReference>